<dbReference type="OrthoDB" id="437511at2759"/>
<sequence length="95" mass="10982">MFRCGPASLAAVKRGEVGFSHDVSFVFSELNADILHWQEDPESDWGYTLMKTNKYHVGRFVVTKHPSRDDPYGDSDSHDITHEYKQEEGEDHQLR</sequence>
<dbReference type="Gene3D" id="3.90.260.10">
    <property type="entry name" value="Transglutaminase-like"/>
    <property type="match status" value="1"/>
</dbReference>
<accession>A0A7R8W8F9</accession>
<gene>
    <name evidence="2" type="ORF">CTOB1V02_LOCUS2711</name>
</gene>
<dbReference type="InterPro" id="IPR050779">
    <property type="entry name" value="Transglutaminase"/>
</dbReference>
<dbReference type="InterPro" id="IPR036985">
    <property type="entry name" value="Transglutaminase-like_sf"/>
</dbReference>
<protein>
    <submittedName>
        <fullName evidence="2">Uncharacterized protein</fullName>
    </submittedName>
</protein>
<name>A0A7R8W8F9_9CRUS</name>
<dbReference type="SUPFAM" id="SSF54001">
    <property type="entry name" value="Cysteine proteinases"/>
    <property type="match status" value="1"/>
</dbReference>
<proteinExistence type="predicted"/>
<organism evidence="2">
    <name type="scientific">Cyprideis torosa</name>
    <dbReference type="NCBI Taxonomy" id="163714"/>
    <lineage>
        <taxon>Eukaryota</taxon>
        <taxon>Metazoa</taxon>
        <taxon>Ecdysozoa</taxon>
        <taxon>Arthropoda</taxon>
        <taxon>Crustacea</taxon>
        <taxon>Oligostraca</taxon>
        <taxon>Ostracoda</taxon>
        <taxon>Podocopa</taxon>
        <taxon>Podocopida</taxon>
        <taxon>Cytherocopina</taxon>
        <taxon>Cytheroidea</taxon>
        <taxon>Cytherideidae</taxon>
        <taxon>Cyprideis</taxon>
    </lineage>
</organism>
<evidence type="ECO:0000256" key="1">
    <source>
        <dbReference type="SAM" id="MobiDB-lite"/>
    </source>
</evidence>
<reference evidence="2" key="1">
    <citation type="submission" date="2020-11" db="EMBL/GenBank/DDBJ databases">
        <authorList>
            <person name="Tran Van P."/>
        </authorList>
    </citation>
    <scope>NUCLEOTIDE SEQUENCE</scope>
</reference>
<feature type="compositionally biased region" description="Basic and acidic residues" evidence="1">
    <location>
        <begin position="66"/>
        <end position="95"/>
    </location>
</feature>
<dbReference type="GO" id="GO:0003810">
    <property type="term" value="F:protein-glutamine gamma-glutamyltransferase activity"/>
    <property type="evidence" value="ECO:0007669"/>
    <property type="project" value="TreeGrafter"/>
</dbReference>
<dbReference type="InterPro" id="IPR038765">
    <property type="entry name" value="Papain-like_cys_pep_sf"/>
</dbReference>
<dbReference type="AlphaFoldDB" id="A0A7R8W8F9"/>
<feature type="region of interest" description="Disordered" evidence="1">
    <location>
        <begin position="64"/>
        <end position="95"/>
    </location>
</feature>
<dbReference type="PANTHER" id="PTHR11590:SF40">
    <property type="entry name" value="HEMOCYTE PROTEIN-GLUTAMINE GAMMA-GLUTAMYLTRANSFERASE-LIKE PROTEIN"/>
    <property type="match status" value="1"/>
</dbReference>
<evidence type="ECO:0000313" key="2">
    <source>
        <dbReference type="EMBL" id="CAD7224758.1"/>
    </source>
</evidence>
<dbReference type="EMBL" id="OB660435">
    <property type="protein sequence ID" value="CAD7224758.1"/>
    <property type="molecule type" value="Genomic_DNA"/>
</dbReference>
<dbReference type="PANTHER" id="PTHR11590">
    <property type="entry name" value="PROTEIN-GLUTAMINE GAMMA-GLUTAMYLTRANSFERASE"/>
    <property type="match status" value="1"/>
</dbReference>